<gene>
    <name evidence="2" type="ORF">B0I35DRAFT_404190</name>
</gene>
<evidence type="ECO:0000259" key="1">
    <source>
        <dbReference type="PROSITE" id="PS51462"/>
    </source>
</evidence>
<sequence>MDSFWTVVERGNGFDGCTRNKIDLWKAGFQKVVDTTGADRESLAIILRPRRNPNGDLREACARAFEAMCTQLEDTFDGFSQWLKTGDDYHPIRGLQGPLRGLALPSPLRGILGIVTTGVHLNMYTIRKVRGEDKPYIWVSRRSASKQTYAGKLDQVVAGGMEPVDQLDPKKTLRREAMEEARLTIDIAARAVSQDGVMVGAIEAHSWISFYDLKDSSAGTEEGHLEPGIRYVFDLRVGPDFIPVPNDKDAIERFVAKPVDEVKRDLKNAMWKPNCGLVMLDFLLRRGQITPDEDVNFEKLHRGLHRQLPFNCEL</sequence>
<dbReference type="PROSITE" id="PS51462">
    <property type="entry name" value="NUDIX"/>
    <property type="match status" value="1"/>
</dbReference>
<organism evidence="2 3">
    <name type="scientific">Stachybotrys elegans</name>
    <dbReference type="NCBI Taxonomy" id="80388"/>
    <lineage>
        <taxon>Eukaryota</taxon>
        <taxon>Fungi</taxon>
        <taxon>Dikarya</taxon>
        <taxon>Ascomycota</taxon>
        <taxon>Pezizomycotina</taxon>
        <taxon>Sordariomycetes</taxon>
        <taxon>Hypocreomycetidae</taxon>
        <taxon>Hypocreales</taxon>
        <taxon>Stachybotryaceae</taxon>
        <taxon>Stachybotrys</taxon>
    </lineage>
</organism>
<dbReference type="CDD" id="cd03676">
    <property type="entry name" value="NUDIX_Tnr3_like"/>
    <property type="match status" value="1"/>
</dbReference>
<dbReference type="OrthoDB" id="10261522at2759"/>
<proteinExistence type="predicted"/>
<comment type="caution">
    <text evidence="2">The sequence shown here is derived from an EMBL/GenBank/DDBJ whole genome shotgun (WGS) entry which is preliminary data.</text>
</comment>
<reference evidence="2" key="1">
    <citation type="journal article" date="2021" name="Nat. Commun.">
        <title>Genetic determinants of endophytism in the Arabidopsis root mycobiome.</title>
        <authorList>
            <person name="Mesny F."/>
            <person name="Miyauchi S."/>
            <person name="Thiergart T."/>
            <person name="Pickel B."/>
            <person name="Atanasova L."/>
            <person name="Karlsson M."/>
            <person name="Huettel B."/>
            <person name="Barry K.W."/>
            <person name="Haridas S."/>
            <person name="Chen C."/>
            <person name="Bauer D."/>
            <person name="Andreopoulos W."/>
            <person name="Pangilinan J."/>
            <person name="LaButti K."/>
            <person name="Riley R."/>
            <person name="Lipzen A."/>
            <person name="Clum A."/>
            <person name="Drula E."/>
            <person name="Henrissat B."/>
            <person name="Kohler A."/>
            <person name="Grigoriev I.V."/>
            <person name="Martin F.M."/>
            <person name="Hacquard S."/>
        </authorList>
    </citation>
    <scope>NUCLEOTIDE SEQUENCE</scope>
    <source>
        <strain evidence="2">MPI-CAGE-CH-0235</strain>
    </source>
</reference>
<dbReference type="InterPro" id="IPR015797">
    <property type="entry name" value="NUDIX_hydrolase-like_dom_sf"/>
</dbReference>
<keyword evidence="3" id="KW-1185">Reference proteome</keyword>
<evidence type="ECO:0000313" key="2">
    <source>
        <dbReference type="EMBL" id="KAH7328895.1"/>
    </source>
</evidence>
<dbReference type="EMBL" id="JAGPNK010000001">
    <property type="protein sequence ID" value="KAH7328895.1"/>
    <property type="molecule type" value="Genomic_DNA"/>
</dbReference>
<dbReference type="InterPro" id="IPR000086">
    <property type="entry name" value="NUDIX_hydrolase_dom"/>
</dbReference>
<feature type="domain" description="Nudix hydrolase" evidence="1">
    <location>
        <begin position="118"/>
        <end position="279"/>
    </location>
</feature>
<protein>
    <recommendedName>
        <fullName evidence="1">Nudix hydrolase domain-containing protein</fullName>
    </recommendedName>
</protein>
<dbReference type="Proteomes" id="UP000813444">
    <property type="component" value="Unassembled WGS sequence"/>
</dbReference>
<dbReference type="AlphaFoldDB" id="A0A8K0SZC6"/>
<evidence type="ECO:0000313" key="3">
    <source>
        <dbReference type="Proteomes" id="UP000813444"/>
    </source>
</evidence>
<name>A0A8K0SZC6_9HYPO</name>
<accession>A0A8K0SZC6</accession>
<dbReference type="SUPFAM" id="SSF55811">
    <property type="entry name" value="Nudix"/>
    <property type="match status" value="1"/>
</dbReference>
<dbReference type="Gene3D" id="3.90.79.10">
    <property type="entry name" value="Nucleoside Triphosphate Pyrophosphohydrolase"/>
    <property type="match status" value="1"/>
</dbReference>